<dbReference type="InterPro" id="IPR036102">
    <property type="entry name" value="OsmC/Ohrsf"/>
</dbReference>
<reference evidence="1 2" key="1">
    <citation type="submission" date="2018-03" db="EMBL/GenBank/DDBJ databases">
        <title>Whole genome sequencing of Histamine producing bacteria.</title>
        <authorList>
            <person name="Butler K."/>
        </authorList>
    </citation>
    <scope>NUCLEOTIDE SEQUENCE [LARGE SCALE GENOMIC DNA]</scope>
    <source>
        <strain evidence="1 2">JCM 13586</strain>
    </source>
</reference>
<dbReference type="Proteomes" id="UP000241222">
    <property type="component" value="Unassembled WGS sequence"/>
</dbReference>
<comment type="caution">
    <text evidence="1">The sequence shown here is derived from an EMBL/GenBank/DDBJ whole genome shotgun (WGS) entry which is preliminary data.</text>
</comment>
<dbReference type="InterPro" id="IPR052707">
    <property type="entry name" value="OsmC_Ohr_Peroxiredoxin"/>
</dbReference>
<accession>A0A2T3J4S8</accession>
<dbReference type="Pfam" id="PF02566">
    <property type="entry name" value="OsmC"/>
    <property type="match status" value="1"/>
</dbReference>
<dbReference type="RefSeq" id="WP_107347630.1">
    <property type="nucleotide sequence ID" value="NZ_PYMH01000001.1"/>
</dbReference>
<protein>
    <submittedName>
        <fullName evidence="1">Peroxiredoxin</fullName>
    </submittedName>
</protein>
<sequence>MIEFGSEISWRRSQHEPFIDNQFHRSHQWRFDGGETITASASHHIVPQPCSTPDYVDPEEAFIAALSSCHMMAFLTIAAKRKYIVDKYNDEAFGMLEEEGGGRSSITKVTLRPAIQFSGSRVPSRDVLEKMHHVAHENCFIANSVKTTITVDIIEC</sequence>
<dbReference type="InterPro" id="IPR015946">
    <property type="entry name" value="KH_dom-like_a/b"/>
</dbReference>
<evidence type="ECO:0000313" key="1">
    <source>
        <dbReference type="EMBL" id="PSU36276.1"/>
    </source>
</evidence>
<dbReference type="PANTHER" id="PTHR42830:SF2">
    <property type="entry name" value="OSMC_OHR FAMILY PROTEIN"/>
    <property type="match status" value="1"/>
</dbReference>
<dbReference type="InterPro" id="IPR003718">
    <property type="entry name" value="OsmC/Ohr_fam"/>
</dbReference>
<evidence type="ECO:0000313" key="2">
    <source>
        <dbReference type="Proteomes" id="UP000241222"/>
    </source>
</evidence>
<dbReference type="OrthoDB" id="9795405at2"/>
<keyword evidence="2" id="KW-1185">Reference proteome</keyword>
<name>A0A2T3J4S8_9GAMM</name>
<dbReference type="PANTHER" id="PTHR42830">
    <property type="entry name" value="OSMOTICALLY INDUCIBLE FAMILY PROTEIN"/>
    <property type="match status" value="1"/>
</dbReference>
<dbReference type="SUPFAM" id="SSF82784">
    <property type="entry name" value="OsmC-like"/>
    <property type="match status" value="1"/>
</dbReference>
<proteinExistence type="predicted"/>
<dbReference type="AlphaFoldDB" id="A0A2T3J4S8"/>
<dbReference type="EMBL" id="PYMH01000001">
    <property type="protein sequence ID" value="PSU36276.1"/>
    <property type="molecule type" value="Genomic_DNA"/>
</dbReference>
<gene>
    <name evidence="1" type="ORF">C9I99_04565</name>
</gene>
<dbReference type="Gene3D" id="3.30.300.20">
    <property type="match status" value="1"/>
</dbReference>
<organism evidence="1 2">
    <name type="scientific">Photobacterium lutimaris</name>
    <dbReference type="NCBI Taxonomy" id="388278"/>
    <lineage>
        <taxon>Bacteria</taxon>
        <taxon>Pseudomonadati</taxon>
        <taxon>Pseudomonadota</taxon>
        <taxon>Gammaproteobacteria</taxon>
        <taxon>Vibrionales</taxon>
        <taxon>Vibrionaceae</taxon>
        <taxon>Photobacterium</taxon>
    </lineage>
</organism>